<name>A0A515CT08_SERLI</name>
<dbReference type="Proteomes" id="UP000317572">
    <property type="component" value="Chromosome"/>
</dbReference>
<dbReference type="InterPro" id="IPR006481">
    <property type="entry name" value="Phage_lambda_GpS_holin"/>
</dbReference>
<evidence type="ECO:0000313" key="2">
    <source>
        <dbReference type="EMBL" id="QDL31297.1"/>
    </source>
</evidence>
<organism evidence="2 3">
    <name type="scientific">Serratia liquefaciens</name>
    <dbReference type="NCBI Taxonomy" id="614"/>
    <lineage>
        <taxon>Bacteria</taxon>
        <taxon>Pseudomonadati</taxon>
        <taxon>Pseudomonadota</taxon>
        <taxon>Gammaproteobacteria</taxon>
        <taxon>Enterobacterales</taxon>
        <taxon>Yersiniaceae</taxon>
        <taxon>Serratia</taxon>
    </lineage>
</organism>
<protein>
    <submittedName>
        <fullName evidence="2">Phage holin, lambda family</fullName>
    </submittedName>
</protein>
<dbReference type="AlphaFoldDB" id="A0A515CT08"/>
<keyword evidence="1" id="KW-0812">Transmembrane</keyword>
<feature type="transmembrane region" description="Helical" evidence="1">
    <location>
        <begin position="51"/>
        <end position="68"/>
    </location>
</feature>
<feature type="transmembrane region" description="Helical" evidence="1">
    <location>
        <begin position="74"/>
        <end position="91"/>
    </location>
</feature>
<dbReference type="NCBIfam" id="TIGR01594">
    <property type="entry name" value="holin_lambda"/>
    <property type="match status" value="1"/>
</dbReference>
<evidence type="ECO:0000313" key="3">
    <source>
        <dbReference type="Proteomes" id="UP000317572"/>
    </source>
</evidence>
<keyword evidence="1" id="KW-1133">Transmembrane helix</keyword>
<accession>A0A515CT08</accession>
<reference evidence="2 3" key="1">
    <citation type="submission" date="2018-11" db="EMBL/GenBank/DDBJ databases">
        <title>The first complete genome of Serratia liquefaciens isolated from metalophyte plant revel distinctness adaptive mechanisms in an extreme habitat.</title>
        <authorList>
            <person name="Caneschi W.L."/>
            <person name="Sanchez A.B."/>
            <person name="Felestrino E.B."/>
            <person name="Assis R.A.B."/>
            <person name="Lemes C.G.C."/>
            <person name="Cordeiro I.F."/>
            <person name="Fonseca N.P."/>
            <person name="Villa M."/>
            <person name="Vieira I.T."/>
            <person name="Moraes L.A."/>
            <person name="Kamino L.H.Y."/>
            <person name="do Carmo F."/>
            <person name="Garcia C.M."/>
            <person name="Almeida N.F."/>
            <person name="Silva R.S."/>
            <person name="Ferro J.A."/>
            <person name="Ferro M.I.T."/>
            <person name="Varani A.M."/>
            <person name="Ferreira R.M."/>
            <person name="dos Santos V.L."/>
            <person name="Silva U.C."/>
            <person name="Setubal J.C."/>
            <person name="Moreira L.M."/>
        </authorList>
    </citation>
    <scope>NUCLEOTIDE SEQUENCE [LARGE SCALE GENOMIC DNA]</scope>
    <source>
        <strain evidence="2 3">FG3</strain>
    </source>
</reference>
<gene>
    <name evidence="2" type="ORF">EGO53_05665</name>
</gene>
<proteinExistence type="predicted"/>
<dbReference type="RefSeq" id="WP_142814883.1">
    <property type="nucleotide sequence ID" value="NZ_CP033893.1"/>
</dbReference>
<sequence>MKMPNSPHSWADISEILAAWWRGDVPIGGVIMAIVMAVLRMAYSGSSWKETIFEGLMCGALALTTYSALDYFDVPKALTVGIGGFIGFVGVKKLSSFLSGYVGNRFGGGNRDTDKQ</sequence>
<evidence type="ECO:0000256" key="1">
    <source>
        <dbReference type="SAM" id="Phobius"/>
    </source>
</evidence>
<dbReference type="Pfam" id="PF05106">
    <property type="entry name" value="Phage_holin_3_1"/>
    <property type="match status" value="1"/>
</dbReference>
<feature type="transmembrane region" description="Helical" evidence="1">
    <location>
        <begin position="20"/>
        <end position="39"/>
    </location>
</feature>
<keyword evidence="1" id="KW-0472">Membrane</keyword>
<dbReference type="EMBL" id="CP033893">
    <property type="protein sequence ID" value="QDL31297.1"/>
    <property type="molecule type" value="Genomic_DNA"/>
</dbReference>